<name>A0AAE9CE93_9CAUD</name>
<protein>
    <recommendedName>
        <fullName evidence="3">Lipoprotein</fullName>
    </recommendedName>
</protein>
<accession>A0AAE9CE93</accession>
<evidence type="ECO:0000313" key="2">
    <source>
        <dbReference type="Proteomes" id="UP000827460"/>
    </source>
</evidence>
<dbReference type="EMBL" id="OK499991">
    <property type="protein sequence ID" value="UGO50687.1"/>
    <property type="molecule type" value="Genomic_DNA"/>
</dbReference>
<keyword evidence="2" id="KW-1185">Reference proteome</keyword>
<organism evidence="1 2">
    <name type="scientific">Bacillus phage vB_BanS_Sophrita</name>
    <dbReference type="NCBI Taxonomy" id="2894790"/>
    <lineage>
        <taxon>Viruses</taxon>
        <taxon>Duplodnaviria</taxon>
        <taxon>Heunggongvirae</taxon>
        <taxon>Uroviricota</taxon>
        <taxon>Caudoviricetes</taxon>
        <taxon>Joanripponvirinae</taxon>
        <taxon>Sophritavirus</taxon>
        <taxon>Sophritavirus sophrita</taxon>
    </lineage>
</organism>
<dbReference type="Proteomes" id="UP000827460">
    <property type="component" value="Segment"/>
</dbReference>
<evidence type="ECO:0000313" key="1">
    <source>
        <dbReference type="EMBL" id="UGO50687.1"/>
    </source>
</evidence>
<gene>
    <name evidence="1" type="ORF">SOPHRITA_96</name>
</gene>
<reference evidence="1" key="1">
    <citation type="submission" date="2021-10" db="EMBL/GenBank/DDBJ databases">
        <authorList>
            <person name="Lavering E.D."/>
            <person name="James R."/>
            <person name="Fairholm J.D."/>
            <person name="Ogilvie B.H."/>
            <person name="Thurgood T.L."/>
            <person name="Robison R.A."/>
            <person name="Grose J.H."/>
        </authorList>
    </citation>
    <scope>NUCLEOTIDE SEQUENCE</scope>
</reference>
<sequence length="171" mass="19544">MKRGLVSLVLGASLIFTTVGCSNATNKEPDEVTQLKQERDETASEINYLQQVMFTNTDTTLVLEKMAVLFNEAEADPSIFTDRMWKYDLQSAFKELRENYEELKDIPKEEIPSKHRTSHNNMVLGYEIFLESESRIMEGVNTLNPDKLYEGIEFMTRGSGKVSQAMENMAK</sequence>
<proteinExistence type="predicted"/>
<evidence type="ECO:0008006" key="3">
    <source>
        <dbReference type="Google" id="ProtNLM"/>
    </source>
</evidence>